<evidence type="ECO:0000256" key="1">
    <source>
        <dbReference type="SAM" id="Phobius"/>
    </source>
</evidence>
<evidence type="ECO:0000259" key="2">
    <source>
        <dbReference type="Pfam" id="PF13621"/>
    </source>
</evidence>
<feature type="domain" description="Cupin-like" evidence="2">
    <location>
        <begin position="132"/>
        <end position="292"/>
    </location>
</feature>
<dbReference type="PANTHER" id="PTHR12480">
    <property type="entry name" value="ARGININE DEMETHYLASE AND LYSYL-HYDROXYLASE JMJD"/>
    <property type="match status" value="1"/>
</dbReference>
<dbReference type="KEGG" id="bbel:109464580"/>
<dbReference type="GeneID" id="109464580"/>
<dbReference type="InterPro" id="IPR050910">
    <property type="entry name" value="JMJD6_ArgDemeth/LysHydrox"/>
</dbReference>
<reference evidence="4" key="1">
    <citation type="submission" date="2025-08" db="UniProtKB">
        <authorList>
            <consortium name="RefSeq"/>
        </authorList>
    </citation>
    <scope>IDENTIFICATION</scope>
    <source>
        <tissue evidence="4">Gonad</tissue>
    </source>
</reference>
<organism evidence="3 4">
    <name type="scientific">Branchiostoma belcheri</name>
    <name type="common">Amphioxus</name>
    <dbReference type="NCBI Taxonomy" id="7741"/>
    <lineage>
        <taxon>Eukaryota</taxon>
        <taxon>Metazoa</taxon>
        <taxon>Chordata</taxon>
        <taxon>Cephalochordata</taxon>
        <taxon>Leptocardii</taxon>
        <taxon>Amphioxiformes</taxon>
        <taxon>Branchiostomatidae</taxon>
        <taxon>Branchiostoma</taxon>
    </lineage>
</organism>
<dbReference type="RefSeq" id="XP_019617146.1">
    <property type="nucleotide sequence ID" value="XM_019761587.1"/>
</dbReference>
<name>A0A6P4YJ93_BRABE</name>
<feature type="transmembrane region" description="Helical" evidence="1">
    <location>
        <begin position="53"/>
        <end position="76"/>
    </location>
</feature>
<protein>
    <submittedName>
        <fullName evidence="4">Uncharacterized protein LOC109464580</fullName>
    </submittedName>
</protein>
<dbReference type="OrthoDB" id="10063099at2759"/>
<dbReference type="Pfam" id="PF13621">
    <property type="entry name" value="Cupin_8"/>
    <property type="match status" value="1"/>
</dbReference>
<dbReference type="PANTHER" id="PTHR12480:SF41">
    <property type="entry name" value="JMJC DOMAIN-CONTAINING PROTEIN"/>
    <property type="match status" value="1"/>
</dbReference>
<dbReference type="InterPro" id="IPR041667">
    <property type="entry name" value="Cupin_8"/>
</dbReference>
<accession>A0A6P4YJ93</accession>
<sequence>MDSSMATEKAEVERKVAQLCKKIDSFGLSDEDIYGVSSVKKLSGRRTTCRGKLFATAAVLAVVVAAVVVGLGTGLVPPKLAEHLFTLLAGDMEKDRCIVTYIEEIQDSLRPPVNCQMCAGIQEVDRVRNMTPAEFIARYAYTARPVIVEDGTQNWTASEYFSFDYFKSVYKPDSPALLNEEHSCQFFPYKTNFETLGEVFNMSKERANLEDGSEPWYIGWSNCDAEVANDLRRHYGRPYFLPAQSESSRTDWIFMGSPGYGAHLHIDHVDGRTSWQAQVKGTKEWTIEPPPECYFECPHTIKVTVHPGEIIVLDTNKWFHKTLIIGDEMSITIGSEYD</sequence>
<keyword evidence="1" id="KW-1133">Transmembrane helix</keyword>
<dbReference type="SUPFAM" id="SSF51197">
    <property type="entry name" value="Clavaminate synthase-like"/>
    <property type="match status" value="1"/>
</dbReference>
<proteinExistence type="predicted"/>
<dbReference type="GO" id="GO:0016706">
    <property type="term" value="F:2-oxoglutarate-dependent dioxygenase activity"/>
    <property type="evidence" value="ECO:0007669"/>
    <property type="project" value="TreeGrafter"/>
</dbReference>
<keyword evidence="1" id="KW-0472">Membrane</keyword>
<dbReference type="Gene3D" id="2.60.120.650">
    <property type="entry name" value="Cupin"/>
    <property type="match status" value="1"/>
</dbReference>
<dbReference type="AlphaFoldDB" id="A0A6P4YJ93"/>
<keyword evidence="3" id="KW-1185">Reference proteome</keyword>
<evidence type="ECO:0000313" key="3">
    <source>
        <dbReference type="Proteomes" id="UP000515135"/>
    </source>
</evidence>
<keyword evidence="1" id="KW-0812">Transmembrane</keyword>
<evidence type="ECO:0000313" key="4">
    <source>
        <dbReference type="RefSeq" id="XP_019617146.1"/>
    </source>
</evidence>
<dbReference type="Proteomes" id="UP000515135">
    <property type="component" value="Unplaced"/>
</dbReference>
<gene>
    <name evidence="4" type="primary">LOC109464580</name>
</gene>